<gene>
    <name evidence="14" type="primary">mdoH</name>
    <name evidence="14" type="ORF">MAMC_01746</name>
</gene>
<feature type="transmembrane region" description="Helical" evidence="12">
    <location>
        <begin position="428"/>
        <end position="451"/>
    </location>
</feature>
<dbReference type="SUPFAM" id="SSF53448">
    <property type="entry name" value="Nucleotide-diphospho-sugar transferases"/>
    <property type="match status" value="1"/>
</dbReference>
<evidence type="ECO:0000256" key="7">
    <source>
        <dbReference type="ARBA" id="ARBA00022676"/>
    </source>
</evidence>
<comment type="caution">
    <text evidence="14">The sequence shown here is derived from an EMBL/GenBank/DDBJ whole genome shotgun (WGS) entry which is preliminary data.</text>
</comment>
<protein>
    <recommendedName>
        <fullName evidence="4">Glucans biosynthesis glucosyltransferase H</fullName>
    </recommendedName>
</protein>
<evidence type="ECO:0000256" key="5">
    <source>
        <dbReference type="ARBA" id="ARBA00022475"/>
    </source>
</evidence>
<dbReference type="EMBL" id="CABFUZ020000184">
    <property type="protein sequence ID" value="VVM07651.1"/>
    <property type="molecule type" value="Genomic_DNA"/>
</dbReference>
<organism evidence="14 15">
    <name type="scientific">Methylacidimicrobium cyclopophantes</name>
    <dbReference type="NCBI Taxonomy" id="1041766"/>
    <lineage>
        <taxon>Bacteria</taxon>
        <taxon>Pseudomonadati</taxon>
        <taxon>Verrucomicrobiota</taxon>
        <taxon>Methylacidimicrobium</taxon>
    </lineage>
</organism>
<evidence type="ECO:0000313" key="15">
    <source>
        <dbReference type="Proteomes" id="UP000381693"/>
    </source>
</evidence>
<feature type="transmembrane region" description="Helical" evidence="12">
    <location>
        <begin position="516"/>
        <end position="536"/>
    </location>
</feature>
<dbReference type="GO" id="GO:0016758">
    <property type="term" value="F:hexosyltransferase activity"/>
    <property type="evidence" value="ECO:0007669"/>
    <property type="project" value="TreeGrafter"/>
</dbReference>
<keyword evidence="5" id="KW-1003">Cell membrane</keyword>
<dbReference type="PANTHER" id="PTHR43867:SF5">
    <property type="entry name" value="GLUCANS BIOSYNTHESIS GLUCOSYLTRANSFERASE H"/>
    <property type="match status" value="1"/>
</dbReference>
<dbReference type="InterPro" id="IPR001173">
    <property type="entry name" value="Glyco_trans_2-like"/>
</dbReference>
<evidence type="ECO:0000256" key="6">
    <source>
        <dbReference type="ARBA" id="ARBA00022519"/>
    </source>
</evidence>
<dbReference type="InterPro" id="IPR050321">
    <property type="entry name" value="Glycosyltr_2/OpgH_subfam"/>
</dbReference>
<evidence type="ECO:0000256" key="12">
    <source>
        <dbReference type="SAM" id="Phobius"/>
    </source>
</evidence>
<feature type="transmembrane region" description="Helical" evidence="12">
    <location>
        <begin position="378"/>
        <end position="399"/>
    </location>
</feature>
<evidence type="ECO:0000256" key="9">
    <source>
        <dbReference type="ARBA" id="ARBA00022692"/>
    </source>
</evidence>
<accession>A0A5E6MQ45</accession>
<keyword evidence="10 12" id="KW-1133">Transmembrane helix</keyword>
<dbReference type="AlphaFoldDB" id="A0A5E6MQ45"/>
<evidence type="ECO:0000256" key="3">
    <source>
        <dbReference type="ARBA" id="ARBA00009337"/>
    </source>
</evidence>
<evidence type="ECO:0000256" key="4">
    <source>
        <dbReference type="ARBA" id="ARBA00020585"/>
    </source>
</evidence>
<dbReference type="Gene3D" id="3.90.550.10">
    <property type="entry name" value="Spore Coat Polysaccharide Biosynthesis Protein SpsA, Chain A"/>
    <property type="match status" value="1"/>
</dbReference>
<dbReference type="RefSeq" id="WP_178087759.1">
    <property type="nucleotide sequence ID" value="NZ_CABFUZ020000184.1"/>
</dbReference>
<sequence length="697" mass="77389">MNGPPSSSPPPAVLVPRDFLPVRRSLFFGLFLLLVGVGSWLFLEALGGPGFGLRRFFLLGLFVVLFSQIAFGCCLALFGFWEWMRGGDPYEASRLFGQPAAASKPTLPATAVVMPICDEPVARVFGAIRNMWHSLAATGRSGGFDFFVLSDSKNPALWAAEEQAWFALCRDEGAFGRIFYRKRRVSTHGKSGNIADFCRRWGSRYRYMVVLDADSVLSGKLLVWMVEAMESNPKAGIIQTMPRLVQGRTLFRRIQQFSASLMGPLFAAGSHYWHFAGGPYWGHNAIIRLAPFIASCALPDLPGPGRLRLHIMSHDTVEAALMRKAGYQSWLAYAREGSYEEGPPNLTESLGRDRRWCQGNLQHFWFLFAPGLRFSSRIHVYAGLLSYVGSPLWLLFLGLTTWEANEIERYAALGALVRRSGAPADRAMAELLGLTILLLLLPKLFGLLRGLRQSGGYGGALRLTVSTMLELGFSALLAPILLLFYSRFVLLATFGRQISWRTQSRREEGALPFAGVLRDYGPISLAGGLGLALVAWEMPFFFWPLFPILFSWLTALPLAWLTSDVRLGDLSRKARLFLTPEEEQPPAELAGLDRLKSASEEKLLVQGLLSLVADPFANALHLVLLGRRETSPERGREALHSMETRLLEGGPDALSGRELSALLSHPASVRSLHVQLWSRPRSRLHPFWERAFLSPPG</sequence>
<dbReference type="Pfam" id="PF13632">
    <property type="entry name" value="Glyco_trans_2_3"/>
    <property type="match status" value="1"/>
</dbReference>
<proteinExistence type="inferred from homology"/>
<keyword evidence="15" id="KW-1185">Reference proteome</keyword>
<feature type="transmembrane region" description="Helical" evidence="12">
    <location>
        <begin position="542"/>
        <end position="563"/>
    </location>
</feature>
<comment type="subcellular location">
    <subcellularLocation>
        <location evidence="1">Cell inner membrane</location>
        <topology evidence="1">Multi-pass membrane protein</topology>
    </subcellularLocation>
</comment>
<dbReference type="Proteomes" id="UP000381693">
    <property type="component" value="Unassembled WGS sequence"/>
</dbReference>
<comment type="pathway">
    <text evidence="2">Glycan metabolism; osmoregulated periplasmic glucan (OPG) biosynthesis.</text>
</comment>
<evidence type="ECO:0000256" key="2">
    <source>
        <dbReference type="ARBA" id="ARBA00005001"/>
    </source>
</evidence>
<dbReference type="NCBIfam" id="NF003958">
    <property type="entry name" value="PRK05454.2-1"/>
    <property type="match status" value="1"/>
</dbReference>
<feature type="transmembrane region" description="Helical" evidence="12">
    <location>
        <begin position="58"/>
        <end position="81"/>
    </location>
</feature>
<evidence type="ECO:0000256" key="11">
    <source>
        <dbReference type="ARBA" id="ARBA00023136"/>
    </source>
</evidence>
<dbReference type="CDD" id="cd04191">
    <property type="entry name" value="Glucan_BSP_MdoH"/>
    <property type="match status" value="1"/>
</dbReference>
<evidence type="ECO:0000256" key="10">
    <source>
        <dbReference type="ARBA" id="ARBA00022989"/>
    </source>
</evidence>
<reference evidence="14" key="1">
    <citation type="submission" date="2019-09" db="EMBL/GenBank/DDBJ databases">
        <authorList>
            <person name="Cremers G."/>
        </authorList>
    </citation>
    <scope>NUCLEOTIDE SEQUENCE [LARGE SCALE GENOMIC DNA]</scope>
    <source>
        <strain evidence="14">3B</strain>
    </source>
</reference>
<keyword evidence="11 12" id="KW-0472">Membrane</keyword>
<dbReference type="PANTHER" id="PTHR43867">
    <property type="entry name" value="CELLULOSE SYNTHASE CATALYTIC SUBUNIT A [UDP-FORMING]"/>
    <property type="match status" value="1"/>
</dbReference>
<name>A0A5E6MQ45_9BACT</name>
<comment type="similarity">
    <text evidence="3">Belongs to the glycosyltransferase 2 family. OpgH subfamily.</text>
</comment>
<evidence type="ECO:0000313" key="14">
    <source>
        <dbReference type="EMBL" id="VVM07651.1"/>
    </source>
</evidence>
<keyword evidence="9 12" id="KW-0812">Transmembrane</keyword>
<keyword evidence="8" id="KW-0808">Transferase</keyword>
<evidence type="ECO:0000256" key="8">
    <source>
        <dbReference type="ARBA" id="ARBA00022679"/>
    </source>
</evidence>
<feature type="domain" description="Glycosyltransferase 2-like" evidence="13">
    <location>
        <begin position="209"/>
        <end position="404"/>
    </location>
</feature>
<dbReference type="GO" id="GO:0005886">
    <property type="term" value="C:plasma membrane"/>
    <property type="evidence" value="ECO:0007669"/>
    <property type="project" value="UniProtKB-SubCell"/>
</dbReference>
<keyword evidence="6" id="KW-0997">Cell inner membrane</keyword>
<evidence type="ECO:0000256" key="1">
    <source>
        <dbReference type="ARBA" id="ARBA00004429"/>
    </source>
</evidence>
<feature type="transmembrane region" description="Helical" evidence="12">
    <location>
        <begin position="471"/>
        <end position="495"/>
    </location>
</feature>
<dbReference type="NCBIfam" id="NF003962">
    <property type="entry name" value="PRK05454.2-5"/>
    <property type="match status" value="1"/>
</dbReference>
<dbReference type="InterPro" id="IPR029044">
    <property type="entry name" value="Nucleotide-diphossugar_trans"/>
</dbReference>
<keyword evidence="7" id="KW-0328">Glycosyltransferase</keyword>
<feature type="transmembrane region" description="Helical" evidence="12">
    <location>
        <begin position="26"/>
        <end position="46"/>
    </location>
</feature>
<evidence type="ECO:0000259" key="13">
    <source>
        <dbReference type="Pfam" id="PF13632"/>
    </source>
</evidence>